<feature type="region of interest" description="Disordered" evidence="1">
    <location>
        <begin position="27"/>
        <end position="61"/>
    </location>
</feature>
<dbReference type="PROSITE" id="PS51257">
    <property type="entry name" value="PROKAR_LIPOPROTEIN"/>
    <property type="match status" value="1"/>
</dbReference>
<dbReference type="Proteomes" id="UP000192761">
    <property type="component" value="Unassembled WGS sequence"/>
</dbReference>
<feature type="domain" description="OmpA-like" evidence="3">
    <location>
        <begin position="73"/>
        <end position="142"/>
    </location>
</feature>
<dbReference type="Gene3D" id="3.30.1330.60">
    <property type="entry name" value="OmpA-like domain"/>
    <property type="match status" value="1"/>
</dbReference>
<evidence type="ECO:0000259" key="3">
    <source>
        <dbReference type="Pfam" id="PF00691"/>
    </source>
</evidence>
<name>A0A1W1XV49_9NEIS</name>
<organism evidence="4 5">
    <name type="scientific">Andreprevotia lacus DSM 23236</name>
    <dbReference type="NCBI Taxonomy" id="1121001"/>
    <lineage>
        <taxon>Bacteria</taxon>
        <taxon>Pseudomonadati</taxon>
        <taxon>Pseudomonadota</taxon>
        <taxon>Betaproteobacteria</taxon>
        <taxon>Neisseriales</taxon>
        <taxon>Chitinibacteraceae</taxon>
        <taxon>Andreprevotia</taxon>
    </lineage>
</organism>
<dbReference type="SUPFAM" id="SSF103088">
    <property type="entry name" value="OmpA-like"/>
    <property type="match status" value="1"/>
</dbReference>
<dbReference type="EMBL" id="FWXD01000019">
    <property type="protein sequence ID" value="SMC27860.1"/>
    <property type="molecule type" value="Genomic_DNA"/>
</dbReference>
<dbReference type="STRING" id="1121001.SAMN02745857_02999"/>
<dbReference type="AlphaFoldDB" id="A0A1W1XV49"/>
<dbReference type="InterPro" id="IPR006665">
    <property type="entry name" value="OmpA-like"/>
</dbReference>
<reference evidence="4 5" key="1">
    <citation type="submission" date="2017-04" db="EMBL/GenBank/DDBJ databases">
        <authorList>
            <person name="Afonso C.L."/>
            <person name="Miller P.J."/>
            <person name="Scott M.A."/>
            <person name="Spackman E."/>
            <person name="Goraichik I."/>
            <person name="Dimitrov K.M."/>
            <person name="Suarez D.L."/>
            <person name="Swayne D.E."/>
        </authorList>
    </citation>
    <scope>NUCLEOTIDE SEQUENCE [LARGE SCALE GENOMIC DNA]</scope>
    <source>
        <strain evidence="4 5">DSM 23236</strain>
    </source>
</reference>
<keyword evidence="2" id="KW-0732">Signal</keyword>
<keyword evidence="5" id="KW-1185">Reference proteome</keyword>
<protein>
    <submittedName>
        <fullName evidence="4">OmpA family protein</fullName>
    </submittedName>
</protein>
<sequence>MHRSIPISLLLATMLAACAQTGQHPAAAVQPTPAPAQARPAPAAAPAAATTSTSVAPTPAPVVQADEPNVVAFATGSDKLDDAASAKITDLVEQARQAKKVEVLGSAQVNGKFNKKLALSRAFAVKRALAHAGVRPGKIMVRYSTIESRDVATITFKP</sequence>
<dbReference type="InterPro" id="IPR036737">
    <property type="entry name" value="OmpA-like_sf"/>
</dbReference>
<dbReference type="Pfam" id="PF00691">
    <property type="entry name" value="OmpA"/>
    <property type="match status" value="1"/>
</dbReference>
<evidence type="ECO:0000313" key="5">
    <source>
        <dbReference type="Proteomes" id="UP000192761"/>
    </source>
</evidence>
<proteinExistence type="predicted"/>
<dbReference type="RefSeq" id="WP_084091653.1">
    <property type="nucleotide sequence ID" value="NZ_FWXD01000019.1"/>
</dbReference>
<evidence type="ECO:0000256" key="1">
    <source>
        <dbReference type="SAM" id="MobiDB-lite"/>
    </source>
</evidence>
<feature type="signal peptide" evidence="2">
    <location>
        <begin position="1"/>
        <end position="19"/>
    </location>
</feature>
<feature type="chain" id="PRO_5010739986" evidence="2">
    <location>
        <begin position="20"/>
        <end position="158"/>
    </location>
</feature>
<evidence type="ECO:0000313" key="4">
    <source>
        <dbReference type="EMBL" id="SMC27860.1"/>
    </source>
</evidence>
<accession>A0A1W1XV49</accession>
<evidence type="ECO:0000256" key="2">
    <source>
        <dbReference type="SAM" id="SignalP"/>
    </source>
</evidence>
<gene>
    <name evidence="4" type="ORF">SAMN02745857_02999</name>
</gene>